<sequence>MSFTDTADQPRPPVETALRESQAREEAARADAQAGLLTLGYYKFTYQPLHDALGQVTGLITVGIEVTGQVLARQDLQQLNHELEARVQLRTHEAEAARAEAEEQRNRLLRLFGQAPAQINLFAGPGHVWTLVHPHTQELLPTRPLLGRPRRQALPELPSSSYLTKPLTRDKISQLLLEYFPPTQARP</sequence>
<reference evidence="3 4" key="1">
    <citation type="submission" date="2016-08" db="EMBL/GenBank/DDBJ databases">
        <title>Hymenobacter coccineus sp. nov., Hymenobacter lapidarius sp. nov. and Hymenobacter glacialis sp. nov., isolated from Antarctic soil.</title>
        <authorList>
            <person name="Sedlacek I."/>
            <person name="Kralova S."/>
            <person name="Kyrova K."/>
            <person name="Maslanova I."/>
            <person name="Stankova E."/>
            <person name="Vrbovska V."/>
            <person name="Nemec M."/>
            <person name="Bartak M."/>
            <person name="Svec P."/>
            <person name="Busse H.-J."/>
            <person name="Pantucek R."/>
        </authorList>
    </citation>
    <scope>NUCLEOTIDE SEQUENCE [LARGE SCALE GENOMIC DNA]</scope>
    <source>
        <strain evidence="3 4">CCM 8643</strain>
    </source>
</reference>
<dbReference type="EMBL" id="MDZB01000164">
    <property type="protein sequence ID" value="OGX81444.1"/>
    <property type="molecule type" value="Genomic_DNA"/>
</dbReference>
<comment type="caution">
    <text evidence="3">The sequence shown here is derived from an EMBL/GenBank/DDBJ whole genome shotgun (WGS) entry which is preliminary data.</text>
</comment>
<dbReference type="Gene3D" id="3.30.450.20">
    <property type="entry name" value="PAS domain"/>
    <property type="match status" value="2"/>
</dbReference>
<evidence type="ECO:0000313" key="4">
    <source>
        <dbReference type="Proteomes" id="UP000176294"/>
    </source>
</evidence>
<evidence type="ECO:0000313" key="3">
    <source>
        <dbReference type="EMBL" id="OGX81444.1"/>
    </source>
</evidence>
<dbReference type="AlphaFoldDB" id="A0A1G1SS56"/>
<feature type="compositionally biased region" description="Basic and acidic residues" evidence="2">
    <location>
        <begin position="17"/>
        <end position="26"/>
    </location>
</feature>
<evidence type="ECO:0000256" key="1">
    <source>
        <dbReference type="SAM" id="Coils"/>
    </source>
</evidence>
<dbReference type="Proteomes" id="UP000176294">
    <property type="component" value="Unassembled WGS sequence"/>
</dbReference>
<feature type="coiled-coil region" evidence="1">
    <location>
        <begin position="82"/>
        <end position="114"/>
    </location>
</feature>
<accession>A0A1G1SS56</accession>
<keyword evidence="1" id="KW-0175">Coiled coil</keyword>
<protein>
    <recommendedName>
        <fullName evidence="5">PAC domain-containing protein</fullName>
    </recommendedName>
</protein>
<feature type="region of interest" description="Disordered" evidence="2">
    <location>
        <begin position="1"/>
        <end position="26"/>
    </location>
</feature>
<keyword evidence="4" id="KW-1185">Reference proteome</keyword>
<evidence type="ECO:0008006" key="5">
    <source>
        <dbReference type="Google" id="ProtNLM"/>
    </source>
</evidence>
<name>A0A1G1SS56_9BACT</name>
<proteinExistence type="predicted"/>
<organism evidence="3 4">
    <name type="scientific">Hymenobacter lapidarius</name>
    <dbReference type="NCBI Taxonomy" id="1908237"/>
    <lineage>
        <taxon>Bacteria</taxon>
        <taxon>Pseudomonadati</taxon>
        <taxon>Bacteroidota</taxon>
        <taxon>Cytophagia</taxon>
        <taxon>Cytophagales</taxon>
        <taxon>Hymenobacteraceae</taxon>
        <taxon>Hymenobacter</taxon>
    </lineage>
</organism>
<evidence type="ECO:0000256" key="2">
    <source>
        <dbReference type="SAM" id="MobiDB-lite"/>
    </source>
</evidence>
<dbReference type="STRING" id="1908237.BEN47_05715"/>
<gene>
    <name evidence="3" type="ORF">BEN47_05715</name>
</gene>
<dbReference type="RefSeq" id="WP_070730743.1">
    <property type="nucleotide sequence ID" value="NZ_MDZB01000164.1"/>
</dbReference>